<feature type="chain" id="PRO_5004659436" evidence="2">
    <location>
        <begin position="29"/>
        <end position="358"/>
    </location>
</feature>
<evidence type="ECO:0000256" key="2">
    <source>
        <dbReference type="SAM" id="SignalP"/>
    </source>
</evidence>
<evidence type="ECO:0000313" key="4">
    <source>
        <dbReference type="EMBL" id="ERN43144.1"/>
    </source>
</evidence>
<dbReference type="SUPFAM" id="SSF53850">
    <property type="entry name" value="Periplasmic binding protein-like II"/>
    <property type="match status" value="1"/>
</dbReference>
<evidence type="ECO:0000256" key="1">
    <source>
        <dbReference type="SAM" id="MobiDB-lite"/>
    </source>
</evidence>
<gene>
    <name evidence="4" type="ORF">KR51_00000340</name>
</gene>
<dbReference type="InterPro" id="IPR007210">
    <property type="entry name" value="ABC_Gly_betaine_transp_sub-bd"/>
</dbReference>
<accession>U5DRB2</accession>
<dbReference type="PROSITE" id="PS51257">
    <property type="entry name" value="PROKAR_LIPOPROTEIN"/>
    <property type="match status" value="1"/>
</dbReference>
<evidence type="ECO:0000259" key="3">
    <source>
        <dbReference type="Pfam" id="PF04069"/>
    </source>
</evidence>
<feature type="signal peptide" evidence="2">
    <location>
        <begin position="1"/>
        <end position="28"/>
    </location>
</feature>
<sequence>MTTKRLLKPIAIAAALLLTGALGCQQPAADEVTGALDGDTTDSPSESATETPGAGTTVTAAYSVLEERFQTEIVNIGLEQLGYEIAEPKEIEYATMHVDIANGGTDFTAAHWQRLHSEFFKNSGDDDKLERVGTIVDNVLQGYAIDKRTVEVYGIANLQDLQNPEIAALFDTDGNGKANLTGCNPGWGCELVIEHHLAEYGLTETVEHDQGQYFALIADTIARYNQGEPVLYYTWTPLWVSGVLPPGEAVEWVEVPYTSLPEAQGDVSKDLTTAEGKNLGFAVDRQMVLSNDKFLAAHPAARRFFEQVAIPIEDISAQNQLMQDGEDGLDDIRRHAEAWITEHQEVFDRWLAAARQVN</sequence>
<protein>
    <submittedName>
        <fullName evidence="4">ABC-type proline/glycine betaine transport system, periplasmic component</fullName>
    </submittedName>
</protein>
<keyword evidence="2" id="KW-0732">Signal</keyword>
<evidence type="ECO:0000313" key="5">
    <source>
        <dbReference type="Proteomes" id="UP000016960"/>
    </source>
</evidence>
<dbReference type="Gene3D" id="3.40.190.10">
    <property type="entry name" value="Periplasmic binding protein-like II"/>
    <property type="match status" value="1"/>
</dbReference>
<name>U5DRB2_9CHRO</name>
<dbReference type="CDD" id="cd13638">
    <property type="entry name" value="PBP2_EcProx_like"/>
    <property type="match status" value="1"/>
</dbReference>
<dbReference type="NCBIfam" id="NF008334">
    <property type="entry name" value="PRK11119.1"/>
    <property type="match status" value="1"/>
</dbReference>
<proteinExistence type="predicted"/>
<feature type="region of interest" description="Disordered" evidence="1">
    <location>
        <begin position="33"/>
        <end position="55"/>
    </location>
</feature>
<dbReference type="AlphaFoldDB" id="U5DRB2"/>
<dbReference type="InParanoid" id="U5DRB2"/>
<dbReference type="EMBL" id="ASSJ01000001">
    <property type="protein sequence ID" value="ERN43144.1"/>
    <property type="molecule type" value="Genomic_DNA"/>
</dbReference>
<dbReference type="eggNOG" id="COG2113">
    <property type="taxonomic scope" value="Bacteria"/>
</dbReference>
<reference evidence="4 5" key="1">
    <citation type="submission" date="2013-05" db="EMBL/GenBank/DDBJ databases">
        <title>Draft genome sequence of Rubidibacter lacunae KORDI 51-2.</title>
        <authorList>
            <person name="Choi D.H."/>
            <person name="Noh J.H."/>
            <person name="Kwon K.-K."/>
            <person name="Lee J.-H."/>
            <person name="Ryu J.-Y."/>
        </authorList>
    </citation>
    <scope>NUCLEOTIDE SEQUENCE [LARGE SCALE GENOMIC DNA]</scope>
    <source>
        <strain evidence="4 5">KORDI 51-2</strain>
    </source>
</reference>
<dbReference type="Gene3D" id="3.40.190.100">
    <property type="entry name" value="Glycine betaine-binding periplasmic protein, domain 2"/>
    <property type="match status" value="1"/>
</dbReference>
<feature type="domain" description="ABC-type glycine betaine transport system substrate-binding" evidence="3">
    <location>
        <begin position="66"/>
        <end position="341"/>
    </location>
</feature>
<keyword evidence="5" id="KW-1185">Reference proteome</keyword>
<feature type="compositionally biased region" description="Polar residues" evidence="1">
    <location>
        <begin position="41"/>
        <end position="55"/>
    </location>
</feature>
<dbReference type="PATRIC" id="fig|582515.4.peg.42"/>
<dbReference type="Pfam" id="PF04069">
    <property type="entry name" value="OpuAC"/>
    <property type="match status" value="1"/>
</dbReference>
<dbReference type="GO" id="GO:0022857">
    <property type="term" value="F:transmembrane transporter activity"/>
    <property type="evidence" value="ECO:0007669"/>
    <property type="project" value="InterPro"/>
</dbReference>
<dbReference type="GO" id="GO:0043190">
    <property type="term" value="C:ATP-binding cassette (ABC) transporter complex"/>
    <property type="evidence" value="ECO:0007669"/>
    <property type="project" value="InterPro"/>
</dbReference>
<comment type="caution">
    <text evidence="4">The sequence shown here is derived from an EMBL/GenBank/DDBJ whole genome shotgun (WGS) entry which is preliminary data.</text>
</comment>
<dbReference type="Proteomes" id="UP000016960">
    <property type="component" value="Unassembled WGS sequence"/>
</dbReference>
<dbReference type="OrthoDB" id="9787902at2"/>
<organism evidence="4 5">
    <name type="scientific">Rubidibacter lacunae KORDI 51-2</name>
    <dbReference type="NCBI Taxonomy" id="582515"/>
    <lineage>
        <taxon>Bacteria</taxon>
        <taxon>Bacillati</taxon>
        <taxon>Cyanobacteriota</taxon>
        <taxon>Cyanophyceae</taxon>
        <taxon>Oscillatoriophycideae</taxon>
        <taxon>Chroococcales</taxon>
        <taxon>Aphanothecaceae</taxon>
        <taxon>Rubidibacter</taxon>
    </lineage>
</organism>
<dbReference type="RefSeq" id="WP_022603684.1">
    <property type="nucleotide sequence ID" value="NZ_ASSJ01000001.1"/>
</dbReference>
<dbReference type="STRING" id="582515.KR51_00000340"/>